<keyword evidence="2" id="KW-1185">Reference proteome</keyword>
<evidence type="ECO:0000313" key="2">
    <source>
        <dbReference type="Proteomes" id="UP000799536"/>
    </source>
</evidence>
<reference evidence="1" key="1">
    <citation type="journal article" date="2020" name="Stud. Mycol.">
        <title>101 Dothideomycetes genomes: a test case for predicting lifestyles and emergence of pathogens.</title>
        <authorList>
            <person name="Haridas S."/>
            <person name="Albert R."/>
            <person name="Binder M."/>
            <person name="Bloem J."/>
            <person name="Labutti K."/>
            <person name="Salamov A."/>
            <person name="Andreopoulos B."/>
            <person name="Baker S."/>
            <person name="Barry K."/>
            <person name="Bills G."/>
            <person name="Bluhm B."/>
            <person name="Cannon C."/>
            <person name="Castanera R."/>
            <person name="Culley D."/>
            <person name="Daum C."/>
            <person name="Ezra D."/>
            <person name="Gonzalez J."/>
            <person name="Henrissat B."/>
            <person name="Kuo A."/>
            <person name="Liang C."/>
            <person name="Lipzen A."/>
            <person name="Lutzoni F."/>
            <person name="Magnuson J."/>
            <person name="Mondo S."/>
            <person name="Nolan M."/>
            <person name="Ohm R."/>
            <person name="Pangilinan J."/>
            <person name="Park H.-J."/>
            <person name="Ramirez L."/>
            <person name="Alfaro M."/>
            <person name="Sun H."/>
            <person name="Tritt A."/>
            <person name="Yoshinaga Y."/>
            <person name="Zwiers L.-H."/>
            <person name="Turgeon B."/>
            <person name="Goodwin S."/>
            <person name="Spatafora J."/>
            <person name="Crous P."/>
            <person name="Grigoriev I."/>
        </authorList>
    </citation>
    <scope>NUCLEOTIDE SEQUENCE</scope>
    <source>
        <strain evidence="1">ATCC 74209</strain>
    </source>
</reference>
<accession>A0A9P4JUW4</accession>
<evidence type="ECO:0000313" key="1">
    <source>
        <dbReference type="EMBL" id="KAF2205545.1"/>
    </source>
</evidence>
<dbReference type="AlphaFoldDB" id="A0A9P4JUW4"/>
<dbReference type="Proteomes" id="UP000799536">
    <property type="component" value="Unassembled WGS sequence"/>
</dbReference>
<protein>
    <submittedName>
        <fullName evidence="1">Uncharacterized protein</fullName>
    </submittedName>
</protein>
<organism evidence="1 2">
    <name type="scientific">Delitschia confertaspora ATCC 74209</name>
    <dbReference type="NCBI Taxonomy" id="1513339"/>
    <lineage>
        <taxon>Eukaryota</taxon>
        <taxon>Fungi</taxon>
        <taxon>Dikarya</taxon>
        <taxon>Ascomycota</taxon>
        <taxon>Pezizomycotina</taxon>
        <taxon>Dothideomycetes</taxon>
        <taxon>Pleosporomycetidae</taxon>
        <taxon>Pleosporales</taxon>
        <taxon>Delitschiaceae</taxon>
        <taxon>Delitschia</taxon>
    </lineage>
</organism>
<proteinExistence type="predicted"/>
<gene>
    <name evidence="1" type="ORF">GQ43DRAFT_468032</name>
</gene>
<comment type="caution">
    <text evidence="1">The sequence shown here is derived from an EMBL/GenBank/DDBJ whole genome shotgun (WGS) entry which is preliminary data.</text>
</comment>
<sequence>MSAVHVYSLEKGNQADPPLLVRESESVVSVQDSGGFYVNLARHQQEFEVDRLEVFLENSKSIISIWSIDWSGWPEVDGVVQDHSMLKATKLQKAGLSSARILVHELLYLCIPQLELTVPSEDIKAFLSKRVNRVINVTGFGLGTGRPPVRFRPSLLEVEPKLQHVGAEGHCCCELTTI</sequence>
<name>A0A9P4JUW4_9PLEO</name>
<dbReference type="EMBL" id="ML993853">
    <property type="protein sequence ID" value="KAF2205545.1"/>
    <property type="molecule type" value="Genomic_DNA"/>
</dbReference>